<sequence length="172" mass="20120">MRTWFLCKVKYAKETEQGLLKNVSEQYLVDAVSFTEAEARIYDMLGSVIRGDFQVTNISKSNLVDVFFYEDIDIWHKCKITYIVADGDSGKEKKVTQFMIVTAHDVKEAYERIFESLNNMLVSFRVTEVTESPIIEVFPYEKDEELNPPIPENLKPLREVQAELREYEEKDE</sequence>
<dbReference type="EMBL" id="JANSUY010000025">
    <property type="protein sequence ID" value="MCR9017264.1"/>
    <property type="molecule type" value="Genomic_DNA"/>
</dbReference>
<dbReference type="AlphaFoldDB" id="A0A9X2PCX9"/>
<dbReference type="InterPro" id="IPR027848">
    <property type="entry name" value="DUF4494"/>
</dbReference>
<evidence type="ECO:0000313" key="2">
    <source>
        <dbReference type="Proteomes" id="UP001142175"/>
    </source>
</evidence>
<dbReference type="Pfam" id="PF14902">
    <property type="entry name" value="DUF4494"/>
    <property type="match status" value="1"/>
</dbReference>
<keyword evidence="2" id="KW-1185">Reference proteome</keyword>
<name>A0A9X2PCX9_9BACT</name>
<comment type="caution">
    <text evidence="1">The sequence shown here is derived from an EMBL/GenBank/DDBJ whole genome shotgun (WGS) entry which is preliminary data.</text>
</comment>
<proteinExistence type="predicted"/>
<protein>
    <submittedName>
        <fullName evidence="1">DUF4494 domain-containing protein</fullName>
    </submittedName>
</protein>
<dbReference type="RefSeq" id="WP_241125132.1">
    <property type="nucleotide sequence ID" value="NZ_JANSUY010000025.1"/>
</dbReference>
<reference evidence="1" key="1">
    <citation type="submission" date="2022-08" db="EMBL/GenBank/DDBJ databases">
        <authorList>
            <person name="Zhang D."/>
        </authorList>
    </citation>
    <scope>NUCLEOTIDE SEQUENCE</scope>
    <source>
        <strain evidence="1">XJ19-11</strain>
    </source>
</reference>
<organism evidence="1 2">
    <name type="scientific">Aquiflexum gelatinilyticum</name>
    <dbReference type="NCBI Taxonomy" id="2961943"/>
    <lineage>
        <taxon>Bacteria</taxon>
        <taxon>Pseudomonadati</taxon>
        <taxon>Bacteroidota</taxon>
        <taxon>Cytophagia</taxon>
        <taxon>Cytophagales</taxon>
        <taxon>Cyclobacteriaceae</taxon>
        <taxon>Aquiflexum</taxon>
    </lineage>
</organism>
<gene>
    <name evidence="1" type="ORF">NU887_19675</name>
</gene>
<accession>A0A9X2PCX9</accession>
<evidence type="ECO:0000313" key="1">
    <source>
        <dbReference type="EMBL" id="MCR9017264.1"/>
    </source>
</evidence>
<dbReference type="Proteomes" id="UP001142175">
    <property type="component" value="Unassembled WGS sequence"/>
</dbReference>